<feature type="transmembrane region" description="Helical" evidence="2">
    <location>
        <begin position="12"/>
        <end position="33"/>
    </location>
</feature>
<organism evidence="4 5">
    <name type="scientific">Candidatus Bilophila faecipullorum</name>
    <dbReference type="NCBI Taxonomy" id="2838482"/>
    <lineage>
        <taxon>Bacteria</taxon>
        <taxon>Pseudomonadati</taxon>
        <taxon>Thermodesulfobacteriota</taxon>
        <taxon>Desulfovibrionia</taxon>
        <taxon>Desulfovibrionales</taxon>
        <taxon>Desulfovibrionaceae</taxon>
        <taxon>Bilophila</taxon>
    </lineage>
</organism>
<proteinExistence type="predicted"/>
<reference evidence="4" key="2">
    <citation type="submission" date="2021-04" db="EMBL/GenBank/DDBJ databases">
        <authorList>
            <person name="Gilroy R."/>
        </authorList>
    </citation>
    <scope>NUCLEOTIDE SEQUENCE</scope>
    <source>
        <strain evidence="4">ChiSxjej5B17-1746</strain>
    </source>
</reference>
<evidence type="ECO:0000259" key="3">
    <source>
        <dbReference type="Pfam" id="PF07331"/>
    </source>
</evidence>
<feature type="domain" description="DUF1468" evidence="3">
    <location>
        <begin position="18"/>
        <end position="204"/>
    </location>
</feature>
<dbReference type="Proteomes" id="UP000824264">
    <property type="component" value="Unassembled WGS sequence"/>
</dbReference>
<feature type="transmembrane region" description="Helical" evidence="2">
    <location>
        <begin position="135"/>
        <end position="157"/>
    </location>
</feature>
<sequence length="210" mass="22881">MMKASQRNLRNLWINLGIGVFLTGLFLLASLRMDDWVIEAMPATVSPVFFPRLTAMLLTAFSASLVILSLRALRRGLAENNENGVKDENRESLPDGNGGAQEAEKRDGDASTGEDGEAAEDGEDEEESGEDAGRMLALCAYVAVMFLYLAGLHYVGFVISTPPAMLAVGLMLGLRRWLPALICYVAFTLALDYAAFHFMQIILPEGVLFS</sequence>
<name>A0A9D1QZ67_9BACT</name>
<dbReference type="InterPro" id="IPR009936">
    <property type="entry name" value="DUF1468"/>
</dbReference>
<evidence type="ECO:0000256" key="2">
    <source>
        <dbReference type="SAM" id="Phobius"/>
    </source>
</evidence>
<dbReference type="AlphaFoldDB" id="A0A9D1QZ67"/>
<accession>A0A9D1QZ67</accession>
<feature type="compositionally biased region" description="Acidic residues" evidence="1">
    <location>
        <begin position="112"/>
        <end position="129"/>
    </location>
</feature>
<reference evidence="4" key="1">
    <citation type="journal article" date="2021" name="PeerJ">
        <title>Extensive microbial diversity within the chicken gut microbiome revealed by metagenomics and culture.</title>
        <authorList>
            <person name="Gilroy R."/>
            <person name="Ravi A."/>
            <person name="Getino M."/>
            <person name="Pursley I."/>
            <person name="Horton D.L."/>
            <person name="Alikhan N.F."/>
            <person name="Baker D."/>
            <person name="Gharbi K."/>
            <person name="Hall N."/>
            <person name="Watson M."/>
            <person name="Adriaenssens E.M."/>
            <person name="Foster-Nyarko E."/>
            <person name="Jarju S."/>
            <person name="Secka A."/>
            <person name="Antonio M."/>
            <person name="Oren A."/>
            <person name="Chaudhuri R.R."/>
            <person name="La Ragione R."/>
            <person name="Hildebrand F."/>
            <person name="Pallen M.J."/>
        </authorList>
    </citation>
    <scope>NUCLEOTIDE SEQUENCE</scope>
    <source>
        <strain evidence="4">ChiSxjej5B17-1746</strain>
    </source>
</reference>
<feature type="transmembrane region" description="Helical" evidence="2">
    <location>
        <begin position="177"/>
        <end position="196"/>
    </location>
</feature>
<keyword evidence="2" id="KW-1133">Transmembrane helix</keyword>
<evidence type="ECO:0000313" key="4">
    <source>
        <dbReference type="EMBL" id="HIW77558.1"/>
    </source>
</evidence>
<gene>
    <name evidence="4" type="ORF">H9874_00215</name>
</gene>
<feature type="region of interest" description="Disordered" evidence="1">
    <location>
        <begin position="83"/>
        <end position="129"/>
    </location>
</feature>
<feature type="transmembrane region" description="Helical" evidence="2">
    <location>
        <begin position="53"/>
        <end position="73"/>
    </location>
</feature>
<keyword evidence="2" id="KW-0472">Membrane</keyword>
<feature type="compositionally biased region" description="Basic and acidic residues" evidence="1">
    <location>
        <begin position="84"/>
        <end position="93"/>
    </location>
</feature>
<evidence type="ECO:0000313" key="5">
    <source>
        <dbReference type="Proteomes" id="UP000824264"/>
    </source>
</evidence>
<dbReference type="Pfam" id="PF07331">
    <property type="entry name" value="TctB"/>
    <property type="match status" value="1"/>
</dbReference>
<evidence type="ECO:0000256" key="1">
    <source>
        <dbReference type="SAM" id="MobiDB-lite"/>
    </source>
</evidence>
<protein>
    <submittedName>
        <fullName evidence="4">Tripartite tricarboxylate transporter TctB family protein</fullName>
    </submittedName>
</protein>
<comment type="caution">
    <text evidence="4">The sequence shown here is derived from an EMBL/GenBank/DDBJ whole genome shotgun (WGS) entry which is preliminary data.</text>
</comment>
<keyword evidence="2" id="KW-0812">Transmembrane</keyword>
<dbReference type="EMBL" id="DXGI01000009">
    <property type="protein sequence ID" value="HIW77558.1"/>
    <property type="molecule type" value="Genomic_DNA"/>
</dbReference>